<dbReference type="SUPFAM" id="SSF53697">
    <property type="entry name" value="SIS domain"/>
    <property type="match status" value="1"/>
</dbReference>
<dbReference type="PANTHER" id="PTHR30514:SF21">
    <property type="entry name" value="RPIR-FAMILY TRANSCRIPTIONAL REGULATOR"/>
    <property type="match status" value="1"/>
</dbReference>
<dbReference type="OrthoDB" id="3684496at2"/>
<dbReference type="PROSITE" id="PS51071">
    <property type="entry name" value="HTH_RPIR"/>
    <property type="match status" value="1"/>
</dbReference>
<feature type="domain" description="HTH rpiR-type" evidence="1">
    <location>
        <begin position="4"/>
        <end position="80"/>
    </location>
</feature>
<dbReference type="InterPro" id="IPR036388">
    <property type="entry name" value="WH-like_DNA-bd_sf"/>
</dbReference>
<gene>
    <name evidence="2" type="ORF">STURON_00688</name>
</gene>
<evidence type="ECO:0000313" key="3">
    <source>
        <dbReference type="Proteomes" id="UP000067243"/>
    </source>
</evidence>
<protein>
    <recommendedName>
        <fullName evidence="1">HTH rpiR-type domain-containing protein</fullName>
    </recommendedName>
</protein>
<dbReference type="EMBL" id="CP012328">
    <property type="protein sequence ID" value="AKU79934.1"/>
    <property type="molecule type" value="Genomic_DNA"/>
</dbReference>
<dbReference type="InterPro" id="IPR000281">
    <property type="entry name" value="HTH_RpiR"/>
</dbReference>
<accession>A0A0K1P6T6</accession>
<dbReference type="Gene3D" id="1.10.10.10">
    <property type="entry name" value="Winged helix-like DNA-binding domain superfamily/Winged helix DNA-binding domain"/>
    <property type="match status" value="1"/>
</dbReference>
<dbReference type="STRING" id="216946.STURO_v1c06880"/>
<dbReference type="GO" id="GO:0003677">
    <property type="term" value="F:DNA binding"/>
    <property type="evidence" value="ECO:0007669"/>
    <property type="project" value="InterPro"/>
</dbReference>
<sequence>MFKSIKEKLITIKNNPENQTHVMIANYLLKCIEEKTVPKINECSKVSYCSESVITTFAKKYGYDGFKEISIRIKIETEYYDYNNSKKNANSDNYRNTINKSLNMIDNQDDMINKFINIIKSAKNIYVISCYQQLFNAELFVSELSLYGFRANINIQRKLNQAWINRANEDDIFIFFGFGLDNQYVINYYNLVIKKNIKALVICSKSQKHKFNESNNIIIVDYYERKLILESIRCILIMYLLSKIIKGLI</sequence>
<dbReference type="PATRIC" id="fig|216946.3.peg.715"/>
<organism evidence="2 3">
    <name type="scientific">Spiroplasma turonicum</name>
    <dbReference type="NCBI Taxonomy" id="216946"/>
    <lineage>
        <taxon>Bacteria</taxon>
        <taxon>Bacillati</taxon>
        <taxon>Mycoplasmatota</taxon>
        <taxon>Mollicutes</taxon>
        <taxon>Entomoplasmatales</taxon>
        <taxon>Spiroplasmataceae</taxon>
        <taxon>Spiroplasma</taxon>
    </lineage>
</organism>
<dbReference type="GO" id="GO:0003700">
    <property type="term" value="F:DNA-binding transcription factor activity"/>
    <property type="evidence" value="ECO:0007669"/>
    <property type="project" value="InterPro"/>
</dbReference>
<dbReference type="AlphaFoldDB" id="A0A0K1P6T6"/>
<dbReference type="SUPFAM" id="SSF46689">
    <property type="entry name" value="Homeodomain-like"/>
    <property type="match status" value="1"/>
</dbReference>
<dbReference type="RefSeq" id="WP_075048516.1">
    <property type="nucleotide sequence ID" value="NZ_CP012328.1"/>
</dbReference>
<dbReference type="Gene3D" id="3.40.50.10490">
    <property type="entry name" value="Glucose-6-phosphate isomerase like protein, domain 1"/>
    <property type="match status" value="1"/>
</dbReference>
<reference evidence="2 3" key="1">
    <citation type="journal article" date="2015" name="Genome Announc.">
        <title>Complete Genome Sequence of Spiroplasma turonicum Strain Tab4cT, a Parasite of a Horse Fly, Haematopota sp. (Diptera: Tabanidae).</title>
        <authorList>
            <person name="Davis R.E."/>
            <person name="Shao J."/>
            <person name="Zhao Y."/>
            <person name="Gasparich G.E."/>
            <person name="Gaynor B.J."/>
            <person name="Donofrio N."/>
        </authorList>
    </citation>
    <scope>NUCLEOTIDE SEQUENCE [LARGE SCALE GENOMIC DNA]</scope>
    <source>
        <strain evidence="2 3">Tab4c</strain>
    </source>
</reference>
<dbReference type="InterPro" id="IPR047640">
    <property type="entry name" value="RpiR-like"/>
</dbReference>
<keyword evidence="3" id="KW-1185">Reference proteome</keyword>
<evidence type="ECO:0000313" key="2">
    <source>
        <dbReference type="EMBL" id="AKU79934.1"/>
    </source>
</evidence>
<dbReference type="PANTHER" id="PTHR30514">
    <property type="entry name" value="GLUCOKINASE"/>
    <property type="match status" value="1"/>
</dbReference>
<name>A0A0K1P6T6_9MOLU</name>
<proteinExistence type="predicted"/>
<dbReference type="InterPro" id="IPR009057">
    <property type="entry name" value="Homeodomain-like_sf"/>
</dbReference>
<dbReference type="KEGG" id="stur:STURON_00688"/>
<dbReference type="GO" id="GO:0097367">
    <property type="term" value="F:carbohydrate derivative binding"/>
    <property type="evidence" value="ECO:0007669"/>
    <property type="project" value="InterPro"/>
</dbReference>
<dbReference type="InterPro" id="IPR046348">
    <property type="entry name" value="SIS_dom_sf"/>
</dbReference>
<evidence type="ECO:0000259" key="1">
    <source>
        <dbReference type="PROSITE" id="PS51071"/>
    </source>
</evidence>
<dbReference type="Proteomes" id="UP000067243">
    <property type="component" value="Chromosome"/>
</dbReference>
<dbReference type="GO" id="GO:1901135">
    <property type="term" value="P:carbohydrate derivative metabolic process"/>
    <property type="evidence" value="ECO:0007669"/>
    <property type="project" value="InterPro"/>
</dbReference>